<organism evidence="2 3">
    <name type="scientific">Pleurodeles waltl</name>
    <name type="common">Iberian ribbed newt</name>
    <dbReference type="NCBI Taxonomy" id="8319"/>
    <lineage>
        <taxon>Eukaryota</taxon>
        <taxon>Metazoa</taxon>
        <taxon>Chordata</taxon>
        <taxon>Craniata</taxon>
        <taxon>Vertebrata</taxon>
        <taxon>Euteleostomi</taxon>
        <taxon>Amphibia</taxon>
        <taxon>Batrachia</taxon>
        <taxon>Caudata</taxon>
        <taxon>Salamandroidea</taxon>
        <taxon>Salamandridae</taxon>
        <taxon>Pleurodelinae</taxon>
        <taxon>Pleurodeles</taxon>
    </lineage>
</organism>
<protein>
    <submittedName>
        <fullName evidence="2">Uncharacterized protein</fullName>
    </submittedName>
</protein>
<dbReference type="Proteomes" id="UP001066276">
    <property type="component" value="Chromosome 11"/>
</dbReference>
<gene>
    <name evidence="2" type="ORF">NDU88_002133</name>
</gene>
<accession>A0AAV7LES1</accession>
<keyword evidence="3" id="KW-1185">Reference proteome</keyword>
<dbReference type="AlphaFoldDB" id="A0AAV7LES1"/>
<reference evidence="2" key="1">
    <citation type="journal article" date="2022" name="bioRxiv">
        <title>Sequencing and chromosome-scale assembly of the giantPleurodeles waltlgenome.</title>
        <authorList>
            <person name="Brown T."/>
            <person name="Elewa A."/>
            <person name="Iarovenko S."/>
            <person name="Subramanian E."/>
            <person name="Araus A.J."/>
            <person name="Petzold A."/>
            <person name="Susuki M."/>
            <person name="Suzuki K.-i.T."/>
            <person name="Hayashi T."/>
            <person name="Toyoda A."/>
            <person name="Oliveira C."/>
            <person name="Osipova E."/>
            <person name="Leigh N.D."/>
            <person name="Simon A."/>
            <person name="Yun M.H."/>
        </authorList>
    </citation>
    <scope>NUCLEOTIDE SEQUENCE</scope>
    <source>
        <strain evidence="2">20211129_DDA</strain>
        <tissue evidence="2">Liver</tissue>
    </source>
</reference>
<proteinExistence type="predicted"/>
<evidence type="ECO:0000256" key="1">
    <source>
        <dbReference type="SAM" id="MobiDB-lite"/>
    </source>
</evidence>
<evidence type="ECO:0000313" key="2">
    <source>
        <dbReference type="EMBL" id="KAJ1088979.1"/>
    </source>
</evidence>
<comment type="caution">
    <text evidence="2">The sequence shown here is derived from an EMBL/GenBank/DDBJ whole genome shotgun (WGS) entry which is preliminary data.</text>
</comment>
<sequence>MVVAHRAAPGRSSLRCSGGQKEPSPPRDRVFRSPSIACIFLDSTGAQLTAGFPSVASNPTRRTALLAQAAIYVGGQTTPHRGGVYEQYLRTVF</sequence>
<evidence type="ECO:0000313" key="3">
    <source>
        <dbReference type="Proteomes" id="UP001066276"/>
    </source>
</evidence>
<dbReference type="EMBL" id="JANPWB010000015">
    <property type="protein sequence ID" value="KAJ1088979.1"/>
    <property type="molecule type" value="Genomic_DNA"/>
</dbReference>
<name>A0AAV7LES1_PLEWA</name>
<feature type="region of interest" description="Disordered" evidence="1">
    <location>
        <begin position="1"/>
        <end position="30"/>
    </location>
</feature>